<dbReference type="EMBL" id="CAUEEQ010001115">
    <property type="protein sequence ID" value="CAJ0918948.1"/>
    <property type="molecule type" value="Genomic_DNA"/>
</dbReference>
<gene>
    <name evidence="2" type="ORF">RIMI_LOCUS896140</name>
</gene>
<dbReference type="PRINTS" id="PR00624">
    <property type="entry name" value="HISTONEH5"/>
</dbReference>
<evidence type="ECO:0000313" key="2">
    <source>
        <dbReference type="EMBL" id="CAJ0918948.1"/>
    </source>
</evidence>
<accession>A0ABN9KU51</accession>
<comment type="caution">
    <text evidence="2">The sequence shown here is derived from an EMBL/GenBank/DDBJ whole genome shotgun (WGS) entry which is preliminary data.</text>
</comment>
<proteinExistence type="predicted"/>
<dbReference type="PROSITE" id="PS51257">
    <property type="entry name" value="PROKAR_LIPOPROTEIN"/>
    <property type="match status" value="1"/>
</dbReference>
<evidence type="ECO:0000313" key="3">
    <source>
        <dbReference type="Proteomes" id="UP001176940"/>
    </source>
</evidence>
<reference evidence="2" key="1">
    <citation type="submission" date="2023-07" db="EMBL/GenBank/DDBJ databases">
        <authorList>
            <person name="Stuckert A."/>
        </authorList>
    </citation>
    <scope>NUCLEOTIDE SEQUENCE</scope>
</reference>
<name>A0ABN9KU51_9NEOB</name>
<feature type="compositionally biased region" description="Basic and acidic residues" evidence="1">
    <location>
        <begin position="115"/>
        <end position="159"/>
    </location>
</feature>
<dbReference type="Proteomes" id="UP001176940">
    <property type="component" value="Unassembled WGS sequence"/>
</dbReference>
<protein>
    <submittedName>
        <fullName evidence="2">Uncharacterized protein</fullName>
    </submittedName>
</protein>
<evidence type="ECO:0000256" key="1">
    <source>
        <dbReference type="SAM" id="MobiDB-lite"/>
    </source>
</evidence>
<dbReference type="InterPro" id="IPR005819">
    <property type="entry name" value="H1/H5"/>
</dbReference>
<organism evidence="2 3">
    <name type="scientific">Ranitomeya imitator</name>
    <name type="common">mimic poison frog</name>
    <dbReference type="NCBI Taxonomy" id="111125"/>
    <lineage>
        <taxon>Eukaryota</taxon>
        <taxon>Metazoa</taxon>
        <taxon>Chordata</taxon>
        <taxon>Craniata</taxon>
        <taxon>Vertebrata</taxon>
        <taxon>Euteleostomi</taxon>
        <taxon>Amphibia</taxon>
        <taxon>Batrachia</taxon>
        <taxon>Anura</taxon>
        <taxon>Neobatrachia</taxon>
        <taxon>Hyloidea</taxon>
        <taxon>Dendrobatidae</taxon>
        <taxon>Dendrobatinae</taxon>
        <taxon>Ranitomeya</taxon>
    </lineage>
</organism>
<feature type="region of interest" description="Disordered" evidence="1">
    <location>
        <begin position="74"/>
        <end position="231"/>
    </location>
</feature>
<sequence length="318" mass="35270">MIMKIQKPEQQLPNLKALSYSPMSSASISCERQVLAPFSESSLEDFHPVTLLDTPPLLLSENELYPGEETCELSSVTNLNGMEDSGGGGTGVKKKRKKKEQGEEKETKPKKKKEPKKEKVKESKKVKEAKEPKQPKNPKEPKKPRKPKEPKPPKEKKANSETVTKPKSKKTSKEQGPTPVEKKKKGKRKAELCEDSLEGEFSMLNSGSQSTEESTESLDSQKRRSGRQVKRRKYNEDLDFKVVDDDGETIAVLGAGRASALSASTLAWQAEAYAKLLYQVGKHMLCMCETLLTGVTLPGDTAHSLFSIVPPCNHKYIG</sequence>
<keyword evidence="3" id="KW-1185">Reference proteome</keyword>